<accession>A0A6C0AZD4</accession>
<dbReference type="EMBL" id="MN739042">
    <property type="protein sequence ID" value="QHS85182.1"/>
    <property type="molecule type" value="Genomic_DNA"/>
</dbReference>
<dbReference type="AlphaFoldDB" id="A0A6C0AZD4"/>
<organism evidence="1">
    <name type="scientific">viral metagenome</name>
    <dbReference type="NCBI Taxonomy" id="1070528"/>
    <lineage>
        <taxon>unclassified sequences</taxon>
        <taxon>metagenomes</taxon>
        <taxon>organismal metagenomes</taxon>
    </lineage>
</organism>
<proteinExistence type="predicted"/>
<name>A0A6C0AZD4_9ZZZZ</name>
<sequence>MVFFDYTNKEYISKMDNANKKIGIRDDDKFGKKDVVIIYTPPKVGSTTLVSSFRINTAGKFDVLHLHNDKMLKYLHDIHDATVMEIIYYNKFLGKQVYVIDIYRSPIEHKISLFFENIDTHHFNSPPEILKTYDIKKIINRFNKIFPHLITSDYYRTVYEIEPPEVFNFNNKYITARKDGIQFLKIRLKDSIEWKTILKNIFGIEIFIVSEYETEKKPIGELYKNFKKNYRIPCNLLDLVKDDEALSYYYSKNEKNEYLESWENKMTHVKIEPFTVPEFELYTSISVENKYMTELDRDHYIDMGCLCMGCSRKRGIFLLKLMKGEPIYDKIEHISAAKEYIKEKAKHMHVYYKKQNTKQNVVKQNFIRNFK</sequence>
<reference evidence="1" key="1">
    <citation type="journal article" date="2020" name="Nature">
        <title>Giant virus diversity and host interactions through global metagenomics.</title>
        <authorList>
            <person name="Schulz F."/>
            <person name="Roux S."/>
            <person name="Paez-Espino D."/>
            <person name="Jungbluth S."/>
            <person name="Walsh D.A."/>
            <person name="Denef V.J."/>
            <person name="McMahon K.D."/>
            <person name="Konstantinidis K.T."/>
            <person name="Eloe-Fadrosh E.A."/>
            <person name="Kyrpides N.C."/>
            <person name="Woyke T."/>
        </authorList>
    </citation>
    <scope>NUCLEOTIDE SEQUENCE</scope>
    <source>
        <strain evidence="1">GVMAG-M-3300009182-78</strain>
    </source>
</reference>
<evidence type="ECO:0000313" key="1">
    <source>
        <dbReference type="EMBL" id="QHS85182.1"/>
    </source>
</evidence>
<protein>
    <submittedName>
        <fullName evidence="1">Uncharacterized protein</fullName>
    </submittedName>
</protein>